<accession>A0ABT5ASY6</accession>
<keyword evidence="3" id="KW-1185">Reference proteome</keyword>
<evidence type="ECO:0000259" key="1">
    <source>
        <dbReference type="Pfam" id="PF12323"/>
    </source>
</evidence>
<dbReference type="RefSeq" id="WP_271733634.1">
    <property type="nucleotide sequence ID" value="NZ_JANQDP010000144.1"/>
</dbReference>
<dbReference type="InterPro" id="IPR021027">
    <property type="entry name" value="Transposase_put_HTH"/>
</dbReference>
<protein>
    <submittedName>
        <fullName evidence="2">Transposase</fullName>
    </submittedName>
</protein>
<evidence type="ECO:0000313" key="3">
    <source>
        <dbReference type="Proteomes" id="UP001212499"/>
    </source>
</evidence>
<dbReference type="EMBL" id="JAQMUH010000138">
    <property type="protein sequence ID" value="MDB9540416.1"/>
    <property type="molecule type" value="Genomic_DNA"/>
</dbReference>
<dbReference type="Pfam" id="PF12323">
    <property type="entry name" value="HTH_OrfB_IS605"/>
    <property type="match status" value="1"/>
</dbReference>
<proteinExistence type="predicted"/>
<organism evidence="2 3">
    <name type="scientific">Anabaenopsis arnoldii</name>
    <dbReference type="NCBI Taxonomy" id="2152938"/>
    <lineage>
        <taxon>Bacteria</taxon>
        <taxon>Bacillati</taxon>
        <taxon>Cyanobacteriota</taxon>
        <taxon>Cyanophyceae</taxon>
        <taxon>Nostocales</taxon>
        <taxon>Nodulariaceae</taxon>
        <taxon>Anabaenopsis</taxon>
    </lineage>
</organism>
<gene>
    <name evidence="2" type="ORF">PN457_12235</name>
</gene>
<sequence length="107" mass="12459">MKARYQYRFYPTDQQQQSLARLYGCVRVVWNDALGLCKQSQKLLGYNKLSAMLTQAKKTEARKWLSDVSSVPLQQSLRHLDVAYKNFFNSLKGKRKGKKVGVPRFKK</sequence>
<name>A0ABT5ASY6_9CYAN</name>
<feature type="domain" description="Transposase putative helix-turn-helix" evidence="1">
    <location>
        <begin position="1"/>
        <end position="39"/>
    </location>
</feature>
<dbReference type="Proteomes" id="UP001212499">
    <property type="component" value="Unassembled WGS sequence"/>
</dbReference>
<evidence type="ECO:0000313" key="2">
    <source>
        <dbReference type="EMBL" id="MDB9540416.1"/>
    </source>
</evidence>
<feature type="non-terminal residue" evidence="2">
    <location>
        <position position="107"/>
    </location>
</feature>
<comment type="caution">
    <text evidence="2">The sequence shown here is derived from an EMBL/GenBank/DDBJ whole genome shotgun (WGS) entry which is preliminary data.</text>
</comment>
<reference evidence="2 3" key="1">
    <citation type="submission" date="2023-01" db="EMBL/GenBank/DDBJ databases">
        <title>Genomes from the Australian National Cyanobacteria Reference Collection.</title>
        <authorList>
            <person name="Willis A."/>
            <person name="Lee E.M.F."/>
        </authorList>
    </citation>
    <scope>NUCLEOTIDE SEQUENCE [LARGE SCALE GENOMIC DNA]</scope>
    <source>
        <strain evidence="2 3">CS-1033</strain>
    </source>
</reference>